<dbReference type="Gene3D" id="3.80.10.10">
    <property type="entry name" value="Ribonuclease Inhibitor"/>
    <property type="match status" value="1"/>
</dbReference>
<protein>
    <submittedName>
        <fullName evidence="1">Uncharacterized protein</fullName>
    </submittedName>
</protein>
<evidence type="ECO:0000313" key="1">
    <source>
        <dbReference type="EMBL" id="KAG9319354.1"/>
    </source>
</evidence>
<organism evidence="1 2">
    <name type="scientific">Mortierella alpina</name>
    <name type="common">Oleaginous fungus</name>
    <name type="synonym">Mortierella renispora</name>
    <dbReference type="NCBI Taxonomy" id="64518"/>
    <lineage>
        <taxon>Eukaryota</taxon>
        <taxon>Fungi</taxon>
        <taxon>Fungi incertae sedis</taxon>
        <taxon>Mucoromycota</taxon>
        <taxon>Mortierellomycotina</taxon>
        <taxon>Mortierellomycetes</taxon>
        <taxon>Mortierellales</taxon>
        <taxon>Mortierellaceae</taxon>
        <taxon>Mortierella</taxon>
    </lineage>
</organism>
<evidence type="ECO:0000313" key="2">
    <source>
        <dbReference type="Proteomes" id="UP000717515"/>
    </source>
</evidence>
<sequence>MGSTLDFDGCRAVDRALALPEIRHLVSHFITERRDVLACMLINSAWHQTFSAAPLWNVTTLYCSHAAKRNPSTHQFLQHSVHVRHLVISDIFAIPNDMILLLQAYTTAHASYGSVDRGSGNSQGLYKGIETSRPVQRLVSLSIDRQLLPDFQYYKGPGTGIPQFQQLLAALVRCNSATLERIQLRQLVTVAPLGQEFWLAVADLPNLKQLHLDQCGIKEECVHAFILGCNRPLELLLSGITEIYPNFVTGVPEDSRKVQQDLPRLPSNVRRIKVSGFKNLTPELQMQRIIAQHHGLQLLDWRLLEKADSKDCAETLRKFLVWERGLPELEGLNFPYSDWSDDDLVTIIHSLSRPLTTPATGCGLPLSEGGNPPRVLRMEQTSDSVVSTAACQGNITSFGVRGSGFGLKALAALGPHFDSLTNLDLRDCPAATSPMLQLVLETADNLKRFRGDMISRPDILYGYDWVCTGLTHWKCYIDMGPTPDHDSIFKRLAGLKSLKTLDLSQRCEERRFKHGCTLDLRLHMGLGRLAELRYIQVLKFEGTMQAMGDDEVNWMIQHWPNLRKVAGKQYSAL</sequence>
<name>A0A9P7ZWL1_MORAP</name>
<dbReference type="InterPro" id="IPR032675">
    <property type="entry name" value="LRR_dom_sf"/>
</dbReference>
<dbReference type="SUPFAM" id="SSF52047">
    <property type="entry name" value="RNI-like"/>
    <property type="match status" value="1"/>
</dbReference>
<dbReference type="EMBL" id="JAIFTL010000482">
    <property type="protein sequence ID" value="KAG9319354.1"/>
    <property type="molecule type" value="Genomic_DNA"/>
</dbReference>
<accession>A0A9P7ZWL1</accession>
<dbReference type="AlphaFoldDB" id="A0A9P7ZWL1"/>
<reference evidence="1" key="1">
    <citation type="submission" date="2021-07" db="EMBL/GenBank/DDBJ databases">
        <title>Draft genome of Mortierella alpina, strain LL118, isolated from an aspen leaf litter sample.</title>
        <authorList>
            <person name="Yang S."/>
            <person name="Vinatzer B.A."/>
        </authorList>
    </citation>
    <scope>NUCLEOTIDE SEQUENCE</scope>
    <source>
        <strain evidence="1">LL118</strain>
    </source>
</reference>
<comment type="caution">
    <text evidence="1">The sequence shown here is derived from an EMBL/GenBank/DDBJ whole genome shotgun (WGS) entry which is preliminary data.</text>
</comment>
<proteinExistence type="predicted"/>
<gene>
    <name evidence="1" type="ORF">KVV02_005622</name>
</gene>
<dbReference type="Proteomes" id="UP000717515">
    <property type="component" value="Unassembled WGS sequence"/>
</dbReference>